<protein>
    <recommendedName>
        <fullName evidence="7">Type II secretion system protein GspF domain-containing protein</fullName>
    </recommendedName>
</protein>
<keyword evidence="9" id="KW-1185">Reference proteome</keyword>
<name>A0A415E4B6_9FIRM</name>
<feature type="transmembrane region" description="Helical" evidence="6">
    <location>
        <begin position="221"/>
        <end position="241"/>
    </location>
</feature>
<organism evidence="8 9">
    <name type="scientific">Emergencia timonensis</name>
    <dbReference type="NCBI Taxonomy" id="1776384"/>
    <lineage>
        <taxon>Bacteria</taxon>
        <taxon>Bacillati</taxon>
        <taxon>Bacillota</taxon>
        <taxon>Clostridia</taxon>
        <taxon>Peptostreptococcales</taxon>
        <taxon>Anaerovoracaceae</taxon>
        <taxon>Emergencia</taxon>
    </lineage>
</organism>
<evidence type="ECO:0000259" key="7">
    <source>
        <dbReference type="Pfam" id="PF00482"/>
    </source>
</evidence>
<dbReference type="EMBL" id="QRMS01000002">
    <property type="protein sequence ID" value="RHJ88458.1"/>
    <property type="molecule type" value="Genomic_DNA"/>
</dbReference>
<evidence type="ECO:0000256" key="5">
    <source>
        <dbReference type="ARBA" id="ARBA00023136"/>
    </source>
</evidence>
<evidence type="ECO:0000256" key="3">
    <source>
        <dbReference type="ARBA" id="ARBA00022692"/>
    </source>
</evidence>
<feature type="transmembrane region" description="Helical" evidence="6">
    <location>
        <begin position="20"/>
        <end position="44"/>
    </location>
</feature>
<dbReference type="PANTHER" id="PTHR35007:SF1">
    <property type="entry name" value="PILUS ASSEMBLY PROTEIN"/>
    <property type="match status" value="1"/>
</dbReference>
<feature type="domain" description="Type II secretion system protein GspF" evidence="7">
    <location>
        <begin position="76"/>
        <end position="206"/>
    </location>
</feature>
<keyword evidence="3 6" id="KW-0812">Transmembrane</keyword>
<dbReference type="Pfam" id="PF00482">
    <property type="entry name" value="T2SSF"/>
    <property type="match status" value="1"/>
</dbReference>
<keyword evidence="4 6" id="KW-1133">Transmembrane helix</keyword>
<comment type="subcellular location">
    <subcellularLocation>
        <location evidence="1">Cell membrane</location>
        <topology evidence="1">Multi-pass membrane protein</topology>
    </subcellularLocation>
</comment>
<evidence type="ECO:0000313" key="9">
    <source>
        <dbReference type="Proteomes" id="UP000284841"/>
    </source>
</evidence>
<evidence type="ECO:0000256" key="1">
    <source>
        <dbReference type="ARBA" id="ARBA00004651"/>
    </source>
</evidence>
<evidence type="ECO:0000313" key="8">
    <source>
        <dbReference type="EMBL" id="RHJ88458.1"/>
    </source>
</evidence>
<keyword evidence="2" id="KW-1003">Cell membrane</keyword>
<evidence type="ECO:0000256" key="6">
    <source>
        <dbReference type="SAM" id="Phobius"/>
    </source>
</evidence>
<dbReference type="RefSeq" id="WP_118335126.1">
    <property type="nucleotide sequence ID" value="NZ_AP025567.1"/>
</dbReference>
<dbReference type="OrthoDB" id="9796142at2"/>
<evidence type="ECO:0000256" key="2">
    <source>
        <dbReference type="ARBA" id="ARBA00022475"/>
    </source>
</evidence>
<accession>A0A415E4B6</accession>
<keyword evidence="5 6" id="KW-0472">Membrane</keyword>
<comment type="caution">
    <text evidence="8">The sequence shown here is derived from an EMBL/GenBank/DDBJ whole genome shotgun (WGS) entry which is preliminary data.</text>
</comment>
<evidence type="ECO:0000256" key="4">
    <source>
        <dbReference type="ARBA" id="ARBA00022989"/>
    </source>
</evidence>
<dbReference type="STRING" id="1776384.GCA_900086585_04096"/>
<dbReference type="GO" id="GO:0005886">
    <property type="term" value="C:plasma membrane"/>
    <property type="evidence" value="ECO:0007669"/>
    <property type="project" value="UniProtKB-SubCell"/>
</dbReference>
<reference evidence="8 9" key="1">
    <citation type="submission" date="2018-08" db="EMBL/GenBank/DDBJ databases">
        <title>A genome reference for cultivated species of the human gut microbiota.</title>
        <authorList>
            <person name="Zou Y."/>
            <person name="Xue W."/>
            <person name="Luo G."/>
        </authorList>
    </citation>
    <scope>NUCLEOTIDE SEQUENCE [LARGE SCALE GENOMIC DNA]</scope>
    <source>
        <strain evidence="8 9">AM07-24</strain>
    </source>
</reference>
<feature type="transmembrane region" description="Helical" evidence="6">
    <location>
        <begin position="190"/>
        <end position="209"/>
    </location>
</feature>
<dbReference type="PANTHER" id="PTHR35007">
    <property type="entry name" value="INTEGRAL MEMBRANE PROTEIN-RELATED"/>
    <property type="match status" value="1"/>
</dbReference>
<gene>
    <name evidence="8" type="ORF">DW099_08725</name>
</gene>
<dbReference type="Proteomes" id="UP000284841">
    <property type="component" value="Unassembled WGS sequence"/>
</dbReference>
<dbReference type="InterPro" id="IPR018076">
    <property type="entry name" value="T2SS_GspF_dom"/>
</dbReference>
<dbReference type="AlphaFoldDB" id="A0A415E4B6"/>
<sequence length="249" mass="28291">MMIADYSVYRPSRKERLRFSVILFCAVLGASYVFYASFIPLLLYPLIYYRAEKMYCDYLAERRKAALLLQFRDLLYSLSASLATGRHMAEALEEAEESLRDIYGGDSELLGEVKDMIRKMKETGESDLAVIEDFARRAALEDVEDFTEVFRACRETGGNLVSAVNKAATVIGEKINIEREIKAMVMQKKYEGRIITIMPVAIILFLQIMSPDYLQVMYSTAAGRILMSLALAAIVIAYFMIERITSIEV</sequence>
<proteinExistence type="predicted"/>